<accession>A0A2P8HAN8</accession>
<sequence>MFISFPKLAGWLTAVLVLGACTAEDDPPLSLGETAEYDDIKLTAYELEFVEGGQTYRGFDIQPAVDGIVLPVEIKNNRNDSFVIDRDF</sequence>
<evidence type="ECO:0000313" key="2">
    <source>
        <dbReference type="EMBL" id="PSL43239.1"/>
    </source>
</evidence>
<proteinExistence type="predicted"/>
<name>A0A2P8HAN8_9BACI</name>
<dbReference type="Proteomes" id="UP000242310">
    <property type="component" value="Unassembled WGS sequence"/>
</dbReference>
<evidence type="ECO:0000313" key="3">
    <source>
        <dbReference type="Proteomes" id="UP000242310"/>
    </source>
</evidence>
<dbReference type="AlphaFoldDB" id="A0A2P8HAN8"/>
<protein>
    <submittedName>
        <fullName evidence="2">Uncharacterized protein</fullName>
    </submittedName>
</protein>
<keyword evidence="1" id="KW-0732">Signal</keyword>
<dbReference type="RefSeq" id="WP_106589382.1">
    <property type="nucleotide sequence ID" value="NZ_PYAV01000011.1"/>
</dbReference>
<feature type="chain" id="PRO_5039713268" evidence="1">
    <location>
        <begin position="24"/>
        <end position="88"/>
    </location>
</feature>
<comment type="caution">
    <text evidence="2">The sequence shown here is derived from an EMBL/GenBank/DDBJ whole genome shotgun (WGS) entry which is preliminary data.</text>
</comment>
<reference evidence="2 3" key="1">
    <citation type="submission" date="2018-03" db="EMBL/GenBank/DDBJ databases">
        <title>Genomic Encyclopedia of Type Strains, Phase III (KMG-III): the genomes of soil and plant-associated and newly described type strains.</title>
        <authorList>
            <person name="Whitman W."/>
        </authorList>
    </citation>
    <scope>NUCLEOTIDE SEQUENCE [LARGE SCALE GENOMIC DNA]</scope>
    <source>
        <strain evidence="2 3">CGMCC 1.07653</strain>
    </source>
</reference>
<keyword evidence="3" id="KW-1185">Reference proteome</keyword>
<gene>
    <name evidence="2" type="ORF">B0H94_11163</name>
</gene>
<dbReference type="EMBL" id="PYAV01000011">
    <property type="protein sequence ID" value="PSL43239.1"/>
    <property type="molecule type" value="Genomic_DNA"/>
</dbReference>
<dbReference type="PROSITE" id="PS51257">
    <property type="entry name" value="PROKAR_LIPOPROTEIN"/>
    <property type="match status" value="1"/>
</dbReference>
<evidence type="ECO:0000256" key="1">
    <source>
        <dbReference type="SAM" id="SignalP"/>
    </source>
</evidence>
<feature type="signal peptide" evidence="1">
    <location>
        <begin position="1"/>
        <end position="23"/>
    </location>
</feature>
<organism evidence="2 3">
    <name type="scientific">Salsuginibacillus halophilus</name>
    <dbReference type="NCBI Taxonomy" id="517424"/>
    <lineage>
        <taxon>Bacteria</taxon>
        <taxon>Bacillati</taxon>
        <taxon>Bacillota</taxon>
        <taxon>Bacilli</taxon>
        <taxon>Bacillales</taxon>
        <taxon>Bacillaceae</taxon>
        <taxon>Salsuginibacillus</taxon>
    </lineage>
</organism>